<evidence type="ECO:0000313" key="1">
    <source>
        <dbReference type="EMBL" id="KDB50365.1"/>
    </source>
</evidence>
<reference evidence="1 2" key="1">
    <citation type="journal article" date="2014" name="FEMS Microbiol. Ecol.">
        <title>Sphaerotilus natans encrusted with nanoball-shaped Fe(III) oxide minerals formed by nitrate-reducing mixotrophic Fe(II) oxidation.</title>
        <authorList>
            <person name="Park S."/>
            <person name="Kim D.H."/>
            <person name="Lee J.H."/>
            <person name="Hur H.G."/>
        </authorList>
    </citation>
    <scope>NUCLEOTIDE SEQUENCE [LARGE SCALE GENOMIC DNA]</scope>
    <source>
        <strain evidence="1 2">DSM 6575</strain>
    </source>
</reference>
<gene>
    <name evidence="1" type="ORF">X805_40300</name>
</gene>
<evidence type="ECO:0000313" key="2">
    <source>
        <dbReference type="Proteomes" id="UP000026714"/>
    </source>
</evidence>
<name>A0A059KG65_9BURK</name>
<accession>A0A059KG65</accession>
<sequence length="40" mass="3773">MHRSAGLAAPGEPQSCPDAYRCCSSGSAVAAAISPGAGPA</sequence>
<keyword evidence="2" id="KW-1185">Reference proteome</keyword>
<comment type="caution">
    <text evidence="1">The sequence shown here is derived from an EMBL/GenBank/DDBJ whole genome shotgun (WGS) entry which is preliminary data.</text>
</comment>
<organism evidence="1 2">
    <name type="scientific">Sphaerotilus natans subsp. natans DSM 6575</name>
    <dbReference type="NCBI Taxonomy" id="1286631"/>
    <lineage>
        <taxon>Bacteria</taxon>
        <taxon>Pseudomonadati</taxon>
        <taxon>Pseudomonadota</taxon>
        <taxon>Betaproteobacteria</taxon>
        <taxon>Burkholderiales</taxon>
        <taxon>Sphaerotilaceae</taxon>
        <taxon>Sphaerotilus</taxon>
    </lineage>
</organism>
<dbReference type="EMBL" id="AZRA01000147">
    <property type="protein sequence ID" value="KDB50365.1"/>
    <property type="molecule type" value="Genomic_DNA"/>
</dbReference>
<proteinExistence type="predicted"/>
<protein>
    <submittedName>
        <fullName evidence="1">Uncharacterized protein</fullName>
    </submittedName>
</protein>
<dbReference type="AlphaFoldDB" id="A0A059KG65"/>
<dbReference type="Proteomes" id="UP000026714">
    <property type="component" value="Unassembled WGS sequence"/>
</dbReference>